<evidence type="ECO:0000313" key="2">
    <source>
        <dbReference type="EMBL" id="REJ27588.1"/>
    </source>
</evidence>
<protein>
    <submittedName>
        <fullName evidence="2">Uncharacterized protein</fullName>
    </submittedName>
</protein>
<organism evidence="2 3">
    <name type="scientific">Caldibacillus debilis</name>
    <dbReference type="NCBI Taxonomy" id="301148"/>
    <lineage>
        <taxon>Bacteria</taxon>
        <taxon>Bacillati</taxon>
        <taxon>Bacillota</taxon>
        <taxon>Bacilli</taxon>
        <taxon>Bacillales</taxon>
        <taxon>Bacillaceae</taxon>
        <taxon>Caldibacillus</taxon>
    </lineage>
</organism>
<name>A0A3E0K2Z2_9BACI</name>
<feature type="compositionally biased region" description="Basic and acidic residues" evidence="1">
    <location>
        <begin position="51"/>
        <end position="71"/>
    </location>
</feature>
<feature type="region of interest" description="Disordered" evidence="1">
    <location>
        <begin position="40"/>
        <end position="71"/>
    </location>
</feature>
<sequence>MACMKGSSGCFCLQSSPFFYLRKDGERRAEKLFRCVASTGKRKGAPMGGESEWHLAEPRLKERPPGRAADE</sequence>
<dbReference type="EMBL" id="QEWE01000020">
    <property type="protein sequence ID" value="REJ27588.1"/>
    <property type="molecule type" value="Genomic_DNA"/>
</dbReference>
<comment type="caution">
    <text evidence="2">The sequence shown here is derived from an EMBL/GenBank/DDBJ whole genome shotgun (WGS) entry which is preliminary data.</text>
</comment>
<evidence type="ECO:0000256" key="1">
    <source>
        <dbReference type="SAM" id="MobiDB-lite"/>
    </source>
</evidence>
<evidence type="ECO:0000313" key="3">
    <source>
        <dbReference type="Proteomes" id="UP000257014"/>
    </source>
</evidence>
<gene>
    <name evidence="2" type="ORF">C6P37_10775</name>
</gene>
<dbReference type="AlphaFoldDB" id="A0A3E0K2Z2"/>
<reference evidence="2 3" key="1">
    <citation type="submission" date="2018-03" db="EMBL/GenBank/DDBJ databases">
        <authorList>
            <person name="Keele B.F."/>
        </authorList>
    </citation>
    <scope>NUCLEOTIDE SEQUENCE [LARGE SCALE GENOMIC DNA]</scope>
    <source>
        <strain evidence="2">ZCTH4_d</strain>
    </source>
</reference>
<dbReference type="Proteomes" id="UP000257014">
    <property type="component" value="Unassembled WGS sequence"/>
</dbReference>
<accession>A0A3E0K2Z2</accession>
<proteinExistence type="predicted"/>